<proteinExistence type="predicted"/>
<dbReference type="InterPro" id="IPR005123">
    <property type="entry name" value="Oxoglu/Fe-dep_dioxygenase_dom"/>
</dbReference>
<gene>
    <name evidence="3" type="ORF">NEMBOFW57_007661</name>
</gene>
<sequence length="937" mass="103242">MLAALNEKIKAEGNGTAPLTSSRTGVRPPNVSDSQAGNIRQALCHALDQINSTGSFASARALPSMDPCLIVGDIGKIDLPLQEHQARQIIDKCRQAPYGKGDQTIVDTSVRNTWELDSSQFEMQNPKWRTFLAAIVSHVGKDLGINVPIRAELYEMLVYEQGAMFKSHTDSPKIPGMFGTLVISLPSAHTGGDVIVRHRHEKKVLKSSEMDQGFMCWYSDVQHEVLPVTSGYRWVLTYNLALEPDQERPGAGLRQGHRAYLHDALRQWLTKVAGSDNLQRLIYALDHHYTEAALSVQGFKGRDLVVAQALRDISSELPMDIFLGTLEKTAEGSCEDDYYDEDWHSLDEIYDTHFAISTLVDVDGVHLADDVELDEKSLLQRDCFEDVDGEEINYEEGYAGNEGIILVPRDATPAFLQTAAKVKGYSESSIKNLASLLAYFSERCQDPSKDASSLLMLKSLCEKDWASKPMHSFQVKPKLDKPAVMKLLQAVTGSSLSGAVENINGNIDLEFFAWIKGEIANGLSFAEVQKALLQAVQSLPHLSFKLAAVRAVTPPKPEEEEVEEWERTALEEFLDTAKSMVLGLQDGASVISHCVWYRDIDYIQARLLRAGQVTAAQQPQWMSVFEAVSKSMISAMDVPAMVSVLTLESPSRRTPYSGAPVEDQLLSAVQSGWLVSFWENLLEKKAPDHLTMALSSRIVAEANRIPPQEFNHLWIPLLQGLIHALEDNSIPFSTQRYQALYAAVLDAFLTRWVGKEPAKSTSLVRGAVRCSCGDCAGLNAFLASPSLRTQRIPMGKQRRQHLHNQLDAAGVDCTHVTEHVGSPHTLVVNKTTRLADAARREWRARQARADEVIRGFPAEALRTLLGAEYDRIVNMEGIWLGAAGSGAGSGTSAQPAAAPREGGPGRDDGVAELLEGSPWGWMLKRKAVDVIDLTRSD</sequence>
<keyword evidence="4" id="KW-1185">Reference proteome</keyword>
<feature type="domain" description="Fe2OG dioxygenase" evidence="2">
    <location>
        <begin position="144"/>
        <end position="244"/>
    </location>
</feature>
<feature type="region of interest" description="Disordered" evidence="1">
    <location>
        <begin position="885"/>
        <end position="911"/>
    </location>
</feature>
<evidence type="ECO:0000259" key="2">
    <source>
        <dbReference type="PROSITE" id="PS51471"/>
    </source>
</evidence>
<dbReference type="EMBL" id="JAHCVI010000003">
    <property type="protein sequence ID" value="KAG7288137.1"/>
    <property type="molecule type" value="Genomic_DNA"/>
</dbReference>
<comment type="caution">
    <text evidence="3">The sequence shown here is derived from an EMBL/GenBank/DDBJ whole genome shotgun (WGS) entry which is preliminary data.</text>
</comment>
<dbReference type="AlphaFoldDB" id="A0AAD4HXM2"/>
<dbReference type="PANTHER" id="PTHR33099">
    <property type="entry name" value="FE2OG DIOXYGENASE DOMAIN-CONTAINING PROTEIN"/>
    <property type="match status" value="1"/>
</dbReference>
<dbReference type="PROSITE" id="PS51471">
    <property type="entry name" value="FE2OG_OXY"/>
    <property type="match status" value="1"/>
</dbReference>
<feature type="region of interest" description="Disordered" evidence="1">
    <location>
        <begin position="13"/>
        <end position="34"/>
    </location>
</feature>
<dbReference type="InterPro" id="IPR044862">
    <property type="entry name" value="Pro_4_hyd_alph_FE2OG_OXY"/>
</dbReference>
<reference evidence="3" key="1">
    <citation type="submission" date="2023-02" db="EMBL/GenBank/DDBJ databases">
        <authorList>
            <person name="Palmer J.M."/>
        </authorList>
    </citation>
    <scope>NUCLEOTIDE SEQUENCE</scope>
    <source>
        <strain evidence="3">FW57</strain>
    </source>
</reference>
<name>A0AAD4HXM2_9PEZI</name>
<organism evidence="3 4">
    <name type="scientific">Staphylotrichum longicolle</name>
    <dbReference type="NCBI Taxonomy" id="669026"/>
    <lineage>
        <taxon>Eukaryota</taxon>
        <taxon>Fungi</taxon>
        <taxon>Dikarya</taxon>
        <taxon>Ascomycota</taxon>
        <taxon>Pezizomycotina</taxon>
        <taxon>Sordariomycetes</taxon>
        <taxon>Sordariomycetidae</taxon>
        <taxon>Sordariales</taxon>
        <taxon>Chaetomiaceae</taxon>
        <taxon>Staphylotrichum</taxon>
    </lineage>
</organism>
<dbReference type="PANTHER" id="PTHR33099:SF7">
    <property type="entry name" value="MYND-TYPE DOMAIN-CONTAINING PROTEIN"/>
    <property type="match status" value="1"/>
</dbReference>
<dbReference type="Gene3D" id="2.60.120.620">
    <property type="entry name" value="q2cbj1_9rhob like domain"/>
    <property type="match status" value="1"/>
</dbReference>
<dbReference type="Pfam" id="PF13640">
    <property type="entry name" value="2OG-FeII_Oxy_3"/>
    <property type="match status" value="1"/>
</dbReference>
<evidence type="ECO:0000256" key="1">
    <source>
        <dbReference type="SAM" id="MobiDB-lite"/>
    </source>
</evidence>
<evidence type="ECO:0000313" key="3">
    <source>
        <dbReference type="EMBL" id="KAG7288137.1"/>
    </source>
</evidence>
<protein>
    <recommendedName>
        <fullName evidence="2">Fe2OG dioxygenase domain-containing protein</fullName>
    </recommendedName>
</protein>
<accession>A0AAD4HXM2</accession>
<dbReference type="Proteomes" id="UP001197093">
    <property type="component" value="Unassembled WGS sequence"/>
</dbReference>
<evidence type="ECO:0000313" key="4">
    <source>
        <dbReference type="Proteomes" id="UP001197093"/>
    </source>
</evidence>